<evidence type="ECO:0000313" key="1">
    <source>
        <dbReference type="EMBL" id="MFK9081266.1"/>
    </source>
</evidence>
<comment type="caution">
    <text evidence="1">The sequence shown here is derived from an EMBL/GenBank/DDBJ whole genome shotgun (WGS) entry which is preliminary data.</text>
</comment>
<proteinExistence type="predicted"/>
<keyword evidence="2" id="KW-1185">Reference proteome</keyword>
<organism evidence="1 2">
    <name type="scientific">Pseudomonas neuropathica</name>
    <dbReference type="NCBI Taxonomy" id="2730425"/>
    <lineage>
        <taxon>Bacteria</taxon>
        <taxon>Pseudomonadati</taxon>
        <taxon>Pseudomonadota</taxon>
        <taxon>Gammaproteobacteria</taxon>
        <taxon>Pseudomonadales</taxon>
        <taxon>Pseudomonadaceae</taxon>
        <taxon>Pseudomonas</taxon>
    </lineage>
</organism>
<gene>
    <name evidence="1" type="ORF">ACJEBM_11340</name>
</gene>
<protein>
    <submittedName>
        <fullName evidence="1">DUF2092 domain-containing protein</fullName>
    </submittedName>
</protein>
<sequence length="273" mass="29890">MLALHQHIRLLSLGLLIGLFAAPLQAAEKAVTAPAPAVQLEPRALEVLQAMSAKLAGSQGMSFTAITTYEKPSRLGPPLAYSTVAQVDVQRPDHLRVMTSGDGPATEFYYDGKRAYAFAPTENLLAQADAPPTIDATLEAAYQRAAIYFPFTDVIVANPYEDLTRDMRLAFFIGQSTVIGDTTTDVIAYANDIVFVQAWIGAQDKLPRMLRAVFRDDPSQSRHQVAFSDWKLASALSVDNFKPEHIDKARQIEFAPPPDMRPPVGVKPLQVKP</sequence>
<dbReference type="Proteomes" id="UP001622950">
    <property type="component" value="Unassembled WGS sequence"/>
</dbReference>
<dbReference type="EMBL" id="JBJHQE010000016">
    <property type="protein sequence ID" value="MFK9081266.1"/>
    <property type="molecule type" value="Genomic_DNA"/>
</dbReference>
<accession>A0ACC7MS00</accession>
<reference evidence="1" key="1">
    <citation type="submission" date="2024-11" db="EMBL/GenBank/DDBJ databases">
        <authorList>
            <person name="Lucas J.A."/>
        </authorList>
    </citation>
    <scope>NUCLEOTIDE SEQUENCE</scope>
    <source>
        <strain evidence="1">Z 8.8</strain>
    </source>
</reference>
<name>A0ACC7MS00_9PSED</name>
<evidence type="ECO:0000313" key="2">
    <source>
        <dbReference type="Proteomes" id="UP001622950"/>
    </source>
</evidence>